<dbReference type="AlphaFoldDB" id="M8BPP6"/>
<feature type="region of interest" description="Disordered" evidence="1">
    <location>
        <begin position="152"/>
        <end position="187"/>
    </location>
</feature>
<name>M8BPP6_AEGTA</name>
<feature type="region of interest" description="Disordered" evidence="1">
    <location>
        <begin position="768"/>
        <end position="789"/>
    </location>
</feature>
<sequence>MENKPSEHLNNIFTITPTNGSGYLDNDTIKQTIIAQEATFREQVIELHRVYNVQKNLMELECQRGELSKHSQEKMYSSPYGRIRTVRQVEPPAGHDMKKPSKKFMKGKDLVCSSNGVSMRHSSSRPTQEKLAFQVSDDAHANNTDDDVVILSEKPANSSVRNKSSSPGTNVKDLQVPADAHDDDNDDDDVVILLEKPTDRWPITNGSILGTNAKDLQVQADAHANDSDDDVVILSEKHAKSLPRKHGSILGTNLKNILVPISAHVYDCDDDVVILLEKSANNLPRNNGSILGINVKLNSEGSSRVNKEWTNSLQPSDVSTTNVLNKEVVGPSSNMETTNFPSVGSSSSQNQVYSFAGVTLNLPDVKLEIEPSSHVKKNHVSGLQQSHVSTLNAFNTKVVGSSSTMKIEDFPSVGASSSQNQCYSSLGLDLNLPSLEDTLNGKHVGAAIDSNFLVANEETQHNNSYIHKKYDRSNVMECFTHEKKSVDSSTTNDMSSCSIRNPKTFVASSSNATSKSLRKSNTKDYKNGCLPTLQEYCRLPTPKTTQPGGGQYQKQSRFYNCVEDMNLSNGPRDATATPGEAREDTPMEISWVKKKLLNMRKGISMKKSQVPSNYATGHSHILPSSMAYSEGSSKILGYPINTTTEKDPQLSCIMHKGTDDMSSSKGVANMEMQFHKKDDTNARNPIDLNVALPFMDEMEIDAHAPESNTIPQEPDDSSNEDHVVTAAKNLMAMHKVEFQAGLPGGNNNDDDSEAIEQHLFKTKHHISSSTLLSKENKRSKDHGVASASTSNVQFKRINTSRRTLCQNLDVVKSSAGFCLFQSFLFLAGGLLSLLKGCVGGVWWDGVASRKRVQATRPVGTSKYDVTSN</sequence>
<dbReference type="EnsemblPlants" id="EMT04952">
    <property type="protein sequence ID" value="EMT04952"/>
    <property type="gene ID" value="F775_22955"/>
</dbReference>
<evidence type="ECO:0000256" key="1">
    <source>
        <dbReference type="SAM" id="MobiDB-lite"/>
    </source>
</evidence>
<reference evidence="2" key="1">
    <citation type="submission" date="2015-06" db="UniProtKB">
        <authorList>
            <consortium name="EnsemblPlants"/>
        </authorList>
    </citation>
    <scope>IDENTIFICATION</scope>
</reference>
<organism evidence="2">
    <name type="scientific">Aegilops tauschii</name>
    <name type="common">Tausch's goatgrass</name>
    <name type="synonym">Aegilops squarrosa</name>
    <dbReference type="NCBI Taxonomy" id="37682"/>
    <lineage>
        <taxon>Eukaryota</taxon>
        <taxon>Viridiplantae</taxon>
        <taxon>Streptophyta</taxon>
        <taxon>Embryophyta</taxon>
        <taxon>Tracheophyta</taxon>
        <taxon>Spermatophyta</taxon>
        <taxon>Magnoliopsida</taxon>
        <taxon>Liliopsida</taxon>
        <taxon>Poales</taxon>
        <taxon>Poaceae</taxon>
        <taxon>BOP clade</taxon>
        <taxon>Pooideae</taxon>
        <taxon>Triticodae</taxon>
        <taxon>Triticeae</taxon>
        <taxon>Triticinae</taxon>
        <taxon>Aegilops</taxon>
    </lineage>
</organism>
<protein>
    <submittedName>
        <fullName evidence="2">Uncharacterized protein</fullName>
    </submittedName>
</protein>
<evidence type="ECO:0000313" key="2">
    <source>
        <dbReference type="EnsemblPlants" id="EMT04952"/>
    </source>
</evidence>
<dbReference type="PANTHER" id="PTHR33167">
    <property type="entry name" value="TRANSCRIPTION FACTOR, PUTATIVE (DUF863)-RELATED"/>
    <property type="match status" value="1"/>
</dbReference>
<dbReference type="PANTHER" id="PTHR33167:SF4">
    <property type="entry name" value="TRANSCRIPTION FACTOR, PUTATIVE (DUF863)-RELATED"/>
    <property type="match status" value="1"/>
</dbReference>
<feature type="compositionally biased region" description="Basic and acidic residues" evidence="1">
    <location>
        <begin position="774"/>
        <end position="783"/>
    </location>
</feature>
<feature type="compositionally biased region" description="Polar residues" evidence="1">
    <location>
        <begin position="155"/>
        <end position="169"/>
    </location>
</feature>
<accession>M8BPP6</accession>
<proteinExistence type="predicted"/>